<dbReference type="EMBL" id="KD021961">
    <property type="protein sequence ID" value="EMS67228.1"/>
    <property type="molecule type" value="Genomic_DNA"/>
</dbReference>
<accession>M7ZVM6</accession>
<reference evidence="1" key="1">
    <citation type="journal article" date="2013" name="Nature">
        <title>Draft genome of the wheat A-genome progenitor Triticum urartu.</title>
        <authorList>
            <person name="Ling H.Q."/>
            <person name="Zhao S."/>
            <person name="Liu D."/>
            <person name="Wang J."/>
            <person name="Sun H."/>
            <person name="Zhang C."/>
            <person name="Fan H."/>
            <person name="Li D."/>
            <person name="Dong L."/>
            <person name="Tao Y."/>
            <person name="Gao C."/>
            <person name="Wu H."/>
            <person name="Li Y."/>
            <person name="Cui Y."/>
            <person name="Guo X."/>
            <person name="Zheng S."/>
            <person name="Wang B."/>
            <person name="Yu K."/>
            <person name="Liang Q."/>
            <person name="Yang W."/>
            <person name="Lou X."/>
            <person name="Chen J."/>
            <person name="Feng M."/>
            <person name="Jian J."/>
            <person name="Zhang X."/>
            <person name="Luo G."/>
            <person name="Jiang Y."/>
            <person name="Liu J."/>
            <person name="Wang Z."/>
            <person name="Sha Y."/>
            <person name="Zhang B."/>
            <person name="Wu H."/>
            <person name="Tang D."/>
            <person name="Shen Q."/>
            <person name="Xue P."/>
            <person name="Zou S."/>
            <person name="Wang X."/>
            <person name="Liu X."/>
            <person name="Wang F."/>
            <person name="Yang Y."/>
            <person name="An X."/>
            <person name="Dong Z."/>
            <person name="Zhang K."/>
            <person name="Zhang X."/>
            <person name="Luo M.C."/>
            <person name="Dvorak J."/>
            <person name="Tong Y."/>
            <person name="Wang J."/>
            <person name="Yang H."/>
            <person name="Li Z."/>
            <person name="Wang D."/>
            <person name="Zhang A."/>
            <person name="Wang J."/>
        </authorList>
    </citation>
    <scope>NUCLEOTIDE SEQUENCE</scope>
</reference>
<organism evidence="1">
    <name type="scientific">Triticum urartu</name>
    <name type="common">Red wild einkorn</name>
    <name type="synonym">Crithodium urartu</name>
    <dbReference type="NCBI Taxonomy" id="4572"/>
    <lineage>
        <taxon>Eukaryota</taxon>
        <taxon>Viridiplantae</taxon>
        <taxon>Streptophyta</taxon>
        <taxon>Embryophyta</taxon>
        <taxon>Tracheophyta</taxon>
        <taxon>Spermatophyta</taxon>
        <taxon>Magnoliopsida</taxon>
        <taxon>Liliopsida</taxon>
        <taxon>Poales</taxon>
        <taxon>Poaceae</taxon>
        <taxon>BOP clade</taxon>
        <taxon>Pooideae</taxon>
        <taxon>Triticodae</taxon>
        <taxon>Triticeae</taxon>
        <taxon>Triticinae</taxon>
        <taxon>Triticum</taxon>
    </lineage>
</organism>
<gene>
    <name evidence="1" type="ORF">TRIUR3_11207</name>
</gene>
<proteinExistence type="predicted"/>
<evidence type="ECO:0000313" key="1">
    <source>
        <dbReference type="EMBL" id="EMS67228.1"/>
    </source>
</evidence>
<protein>
    <submittedName>
        <fullName evidence="1">Uncharacterized protein</fullName>
    </submittedName>
</protein>
<name>M7ZVM6_TRIUA</name>
<dbReference type="AlphaFoldDB" id="M7ZVM6"/>
<sequence>MELEQKHREALQAQAVEHAGKLKEALDVINAADTARVTLESKMGRQQKKDYKFTKQQVNVGCD</sequence>